<evidence type="ECO:0000256" key="1">
    <source>
        <dbReference type="ARBA" id="ARBA00009129"/>
    </source>
</evidence>
<name>A0A499V1M7_STRAX</name>
<evidence type="ECO:0000259" key="3">
    <source>
        <dbReference type="Pfam" id="PF05532"/>
    </source>
</evidence>
<dbReference type="InterPro" id="IPR036629">
    <property type="entry name" value="YjbJ_sf"/>
</dbReference>
<gene>
    <name evidence="4" type="ORF">SAVMC3_10140</name>
</gene>
<feature type="compositionally biased region" description="Low complexity" evidence="2">
    <location>
        <begin position="1"/>
        <end position="16"/>
    </location>
</feature>
<protein>
    <recommendedName>
        <fullName evidence="3">CsbD-like domain-containing protein</fullName>
    </recommendedName>
</protein>
<accession>A0A499V1M7</accession>
<dbReference type="Pfam" id="PF05532">
    <property type="entry name" value="CsbD"/>
    <property type="match status" value="1"/>
</dbReference>
<sequence length="109" mass="11767">MAGVASAAGTATVAGSPHQGPHQALSPARGNSGLYGNHPRDPTQRTCMQRTAMSVGQTIKHKTQAFKGRVTERIGRTTRNRRLQREGRTDQISGNLKQSGDKAKDAFKR</sequence>
<dbReference type="InterPro" id="IPR008462">
    <property type="entry name" value="CsbD"/>
</dbReference>
<proteinExistence type="inferred from homology"/>
<organism evidence="4">
    <name type="scientific">Streptomyces avermitilis</name>
    <dbReference type="NCBI Taxonomy" id="33903"/>
    <lineage>
        <taxon>Bacteria</taxon>
        <taxon>Bacillati</taxon>
        <taxon>Actinomycetota</taxon>
        <taxon>Actinomycetes</taxon>
        <taxon>Kitasatosporales</taxon>
        <taxon>Streptomycetaceae</taxon>
        <taxon>Streptomyces</taxon>
    </lineage>
</organism>
<feature type="region of interest" description="Disordered" evidence="2">
    <location>
        <begin position="1"/>
        <end position="46"/>
    </location>
</feature>
<evidence type="ECO:0000313" key="4">
    <source>
        <dbReference type="EMBL" id="BBJ48385.1"/>
    </source>
</evidence>
<feature type="compositionally biased region" description="Basic and acidic residues" evidence="2">
    <location>
        <begin position="99"/>
        <end position="109"/>
    </location>
</feature>
<dbReference type="AlphaFoldDB" id="A0A499V1M7"/>
<feature type="region of interest" description="Disordered" evidence="2">
    <location>
        <begin position="63"/>
        <end position="109"/>
    </location>
</feature>
<comment type="similarity">
    <text evidence="1">Belongs to the UPF0337 (CsbD) family.</text>
</comment>
<feature type="domain" description="CsbD-like" evidence="3">
    <location>
        <begin position="58"/>
        <end position="109"/>
    </location>
</feature>
<reference evidence="4" key="1">
    <citation type="submission" date="2019-04" db="EMBL/GenBank/DDBJ databases">
        <title>Draft genome sequences of Streptomyces avermitilis MC3.</title>
        <authorList>
            <person name="Komaki H."/>
            <person name="Tamura T."/>
            <person name="Hosoyama A."/>
        </authorList>
    </citation>
    <scope>NUCLEOTIDE SEQUENCE</scope>
    <source>
        <strain evidence="4">MC3</strain>
    </source>
</reference>
<dbReference type="Gene3D" id="1.10.1470.10">
    <property type="entry name" value="YjbJ"/>
    <property type="match status" value="1"/>
</dbReference>
<dbReference type="EMBL" id="AP019621">
    <property type="protein sequence ID" value="BBJ48385.1"/>
    <property type="molecule type" value="Genomic_DNA"/>
</dbReference>
<dbReference type="SUPFAM" id="SSF69047">
    <property type="entry name" value="Hypothetical protein YjbJ"/>
    <property type="match status" value="1"/>
</dbReference>
<evidence type="ECO:0000256" key="2">
    <source>
        <dbReference type="SAM" id="MobiDB-lite"/>
    </source>
</evidence>